<feature type="region of interest" description="Disordered" evidence="1">
    <location>
        <begin position="48"/>
        <end position="95"/>
    </location>
</feature>
<keyword evidence="2" id="KW-0347">Helicase</keyword>
<keyword evidence="3" id="KW-1185">Reference proteome</keyword>
<keyword evidence="2" id="KW-0378">Hydrolase</keyword>
<evidence type="ECO:0000313" key="3">
    <source>
        <dbReference type="Proteomes" id="UP001519887"/>
    </source>
</evidence>
<sequence>RTGRAGHSGVAISFCEMDEIPFLKDIEKLIGKTIPEVKDHPYPMQMTAQPAKMQGSTASAVATKPARPARPAKPKANPPLKPRSEWFRKGSKTSR</sequence>
<feature type="non-terminal residue" evidence="2">
    <location>
        <position position="1"/>
    </location>
</feature>
<keyword evidence="2" id="KW-0547">Nucleotide-binding</keyword>
<organism evidence="2 3">
    <name type="scientific">Paenibacillus sepulcri</name>
    <dbReference type="NCBI Taxonomy" id="359917"/>
    <lineage>
        <taxon>Bacteria</taxon>
        <taxon>Bacillati</taxon>
        <taxon>Bacillota</taxon>
        <taxon>Bacilli</taxon>
        <taxon>Bacillales</taxon>
        <taxon>Paenibacillaceae</taxon>
        <taxon>Paenibacillus</taxon>
    </lineage>
</organism>
<dbReference type="GO" id="GO:0004386">
    <property type="term" value="F:helicase activity"/>
    <property type="evidence" value="ECO:0007669"/>
    <property type="project" value="UniProtKB-KW"/>
</dbReference>
<keyword evidence="2" id="KW-0067">ATP-binding</keyword>
<dbReference type="Gene3D" id="3.40.50.300">
    <property type="entry name" value="P-loop containing nucleotide triphosphate hydrolases"/>
    <property type="match status" value="1"/>
</dbReference>
<gene>
    <name evidence="2" type="ORF">K0U00_42780</name>
</gene>
<comment type="caution">
    <text evidence="2">The sequence shown here is derived from an EMBL/GenBank/DDBJ whole genome shotgun (WGS) entry which is preliminary data.</text>
</comment>
<evidence type="ECO:0000256" key="1">
    <source>
        <dbReference type="SAM" id="MobiDB-lite"/>
    </source>
</evidence>
<dbReference type="EMBL" id="JAHZIK010002479">
    <property type="protein sequence ID" value="MBW7460812.1"/>
    <property type="molecule type" value="Genomic_DNA"/>
</dbReference>
<dbReference type="Proteomes" id="UP001519887">
    <property type="component" value="Unassembled WGS sequence"/>
</dbReference>
<accession>A0ABS7CJ31</accession>
<dbReference type="InterPro" id="IPR027417">
    <property type="entry name" value="P-loop_NTPase"/>
</dbReference>
<evidence type="ECO:0000313" key="2">
    <source>
        <dbReference type="EMBL" id="MBW7460812.1"/>
    </source>
</evidence>
<reference evidence="2 3" key="1">
    <citation type="submission" date="2021-07" db="EMBL/GenBank/DDBJ databases">
        <title>Paenibacillus radiodurans sp. nov., isolated from the southeastern edge of Tengger Desert.</title>
        <authorList>
            <person name="Zhang G."/>
        </authorList>
    </citation>
    <scope>NUCLEOTIDE SEQUENCE [LARGE SCALE GENOMIC DNA]</scope>
    <source>
        <strain evidence="2 3">CCM 7311</strain>
    </source>
</reference>
<proteinExistence type="predicted"/>
<protein>
    <submittedName>
        <fullName evidence="2">ATP-dependent helicase</fullName>
    </submittedName>
</protein>
<name>A0ABS7CJ31_9BACL</name>